<proteinExistence type="predicted"/>
<gene>
    <name evidence="1" type="ORF">TU35_002780</name>
</gene>
<organism evidence="1 2">
    <name type="scientific">Thermoproteus sp. AZ2</name>
    <dbReference type="NCBI Taxonomy" id="1609232"/>
    <lineage>
        <taxon>Archaea</taxon>
        <taxon>Thermoproteota</taxon>
        <taxon>Thermoprotei</taxon>
        <taxon>Thermoproteales</taxon>
        <taxon>Thermoproteaceae</taxon>
        <taxon>Thermoproteus</taxon>
    </lineage>
</organism>
<protein>
    <submittedName>
        <fullName evidence="1">Uncharacterized protein</fullName>
    </submittedName>
</protein>
<comment type="caution">
    <text evidence="1">The sequence shown here is derived from an EMBL/GenBank/DDBJ whole genome shotgun (WGS) entry which is preliminary data.</text>
</comment>
<evidence type="ECO:0000313" key="2">
    <source>
        <dbReference type="Proteomes" id="UP000033636"/>
    </source>
</evidence>
<reference evidence="1" key="1">
    <citation type="submission" date="2024-07" db="EMBL/GenBank/DDBJ databases">
        <title>Metagenome and Metagenome-Assembled Genomes of Archaea from a hot spring from the geothermal field of Los Azufres, Mexico.</title>
        <authorList>
            <person name="Marin-Paredes R."/>
            <person name="Martinez-Romero E."/>
            <person name="Servin-Garciduenas L.E."/>
        </authorList>
    </citation>
    <scope>NUCLEOTIDE SEQUENCE</scope>
</reference>
<name>A0ACC6UZD4_9CREN</name>
<sequence length="192" mass="22764">MIDEVFIGLIGVIVTVVAYAASMAYWLGGKFKEIEYRFREVERRFEEVDKRFNDIEEELRGIRAELRRALEDFATTTRNSQEFLVEILTYEGALRSEAASVIKGEVSRLFNALSARIRGNPLSREEIEEIKKYIEKDELTLEEAYRFKELAWKLVEEYREEFPDVWKIYWYAVAWVGWAARLKRERSKEGRA</sequence>
<dbReference type="EMBL" id="JZWT02000005">
    <property type="protein sequence ID" value="MFB6490167.1"/>
    <property type="molecule type" value="Genomic_DNA"/>
</dbReference>
<evidence type="ECO:0000313" key="1">
    <source>
        <dbReference type="EMBL" id="MFB6490167.1"/>
    </source>
</evidence>
<dbReference type="Proteomes" id="UP000033636">
    <property type="component" value="Unassembled WGS sequence"/>
</dbReference>
<accession>A0ACC6UZD4</accession>